<dbReference type="EMBL" id="BQNB010013409">
    <property type="protein sequence ID" value="GJT15603.1"/>
    <property type="molecule type" value="Genomic_DNA"/>
</dbReference>
<sequence length="103" mass="11650">MEEIALCRAWCDMSKNAEKGNVMKAKGFWDAVIKYFIKENGSACGDFNLNNEADEFEEETQEHRPMGRDRSKAKKKSSTSSREGSSSFVDLVADKFLNIKSTK</sequence>
<comment type="caution">
    <text evidence="2">The sequence shown here is derived from an EMBL/GenBank/DDBJ whole genome shotgun (WGS) entry which is preliminary data.</text>
</comment>
<reference evidence="2" key="2">
    <citation type="submission" date="2022-01" db="EMBL/GenBank/DDBJ databases">
        <authorList>
            <person name="Yamashiro T."/>
            <person name="Shiraishi A."/>
            <person name="Satake H."/>
            <person name="Nakayama K."/>
        </authorList>
    </citation>
    <scope>NUCLEOTIDE SEQUENCE</scope>
</reference>
<organism evidence="2 3">
    <name type="scientific">Tanacetum coccineum</name>
    <dbReference type="NCBI Taxonomy" id="301880"/>
    <lineage>
        <taxon>Eukaryota</taxon>
        <taxon>Viridiplantae</taxon>
        <taxon>Streptophyta</taxon>
        <taxon>Embryophyta</taxon>
        <taxon>Tracheophyta</taxon>
        <taxon>Spermatophyta</taxon>
        <taxon>Magnoliopsida</taxon>
        <taxon>eudicotyledons</taxon>
        <taxon>Gunneridae</taxon>
        <taxon>Pentapetalae</taxon>
        <taxon>asterids</taxon>
        <taxon>campanulids</taxon>
        <taxon>Asterales</taxon>
        <taxon>Asteraceae</taxon>
        <taxon>Asteroideae</taxon>
        <taxon>Anthemideae</taxon>
        <taxon>Anthemidinae</taxon>
        <taxon>Tanacetum</taxon>
    </lineage>
</organism>
<dbReference type="Proteomes" id="UP001151760">
    <property type="component" value="Unassembled WGS sequence"/>
</dbReference>
<evidence type="ECO:0000313" key="3">
    <source>
        <dbReference type="Proteomes" id="UP001151760"/>
    </source>
</evidence>
<feature type="region of interest" description="Disordered" evidence="1">
    <location>
        <begin position="55"/>
        <end position="86"/>
    </location>
</feature>
<proteinExistence type="predicted"/>
<evidence type="ECO:0000256" key="1">
    <source>
        <dbReference type="SAM" id="MobiDB-lite"/>
    </source>
</evidence>
<protein>
    <submittedName>
        <fullName evidence="2">Uncharacterized protein</fullName>
    </submittedName>
</protein>
<keyword evidence="3" id="KW-1185">Reference proteome</keyword>
<gene>
    <name evidence="2" type="ORF">Tco_0874309</name>
</gene>
<feature type="compositionally biased region" description="Basic and acidic residues" evidence="1">
    <location>
        <begin position="61"/>
        <end position="70"/>
    </location>
</feature>
<reference evidence="2" key="1">
    <citation type="journal article" date="2022" name="Int. J. Mol. Sci.">
        <title>Draft Genome of Tanacetum Coccineum: Genomic Comparison of Closely Related Tanacetum-Family Plants.</title>
        <authorList>
            <person name="Yamashiro T."/>
            <person name="Shiraishi A."/>
            <person name="Nakayama K."/>
            <person name="Satake H."/>
        </authorList>
    </citation>
    <scope>NUCLEOTIDE SEQUENCE</scope>
</reference>
<name>A0ABQ5BPY6_9ASTR</name>
<evidence type="ECO:0000313" key="2">
    <source>
        <dbReference type="EMBL" id="GJT15603.1"/>
    </source>
</evidence>
<accession>A0ABQ5BPY6</accession>